<keyword evidence="10" id="KW-0812">Transmembrane</keyword>
<dbReference type="GO" id="GO:0007234">
    <property type="term" value="P:osmosensory signaling via phosphorelay pathway"/>
    <property type="evidence" value="ECO:0007669"/>
    <property type="project" value="TreeGrafter"/>
</dbReference>
<dbReference type="Gene3D" id="1.10.287.130">
    <property type="match status" value="1"/>
</dbReference>
<dbReference type="InterPro" id="IPR050351">
    <property type="entry name" value="BphY/WalK/GraS-like"/>
</dbReference>
<evidence type="ECO:0000256" key="2">
    <source>
        <dbReference type="ARBA" id="ARBA00012438"/>
    </source>
</evidence>
<dbReference type="InterPro" id="IPR003594">
    <property type="entry name" value="HATPase_dom"/>
</dbReference>
<dbReference type="GO" id="GO:0030295">
    <property type="term" value="F:protein kinase activator activity"/>
    <property type="evidence" value="ECO:0007669"/>
    <property type="project" value="TreeGrafter"/>
</dbReference>
<evidence type="ECO:0000313" key="13">
    <source>
        <dbReference type="Proteomes" id="UP000642920"/>
    </source>
</evidence>
<dbReference type="InterPro" id="IPR036097">
    <property type="entry name" value="HisK_dim/P_sf"/>
</dbReference>
<organism evidence="12 13">
    <name type="scientific">Marivirga atlantica</name>
    <dbReference type="NCBI Taxonomy" id="1548457"/>
    <lineage>
        <taxon>Bacteria</taxon>
        <taxon>Pseudomonadati</taxon>
        <taxon>Bacteroidota</taxon>
        <taxon>Cytophagia</taxon>
        <taxon>Cytophagales</taxon>
        <taxon>Marivirgaceae</taxon>
        <taxon>Marivirga</taxon>
    </lineage>
</organism>
<dbReference type="SUPFAM" id="SSF55874">
    <property type="entry name" value="ATPase domain of HSP90 chaperone/DNA topoisomerase II/histidine kinase"/>
    <property type="match status" value="1"/>
</dbReference>
<dbReference type="EMBL" id="JAERQG010000002">
    <property type="protein sequence ID" value="MBL0765813.1"/>
    <property type="molecule type" value="Genomic_DNA"/>
</dbReference>
<dbReference type="Gene3D" id="3.30.565.10">
    <property type="entry name" value="Histidine kinase-like ATPase, C-terminal domain"/>
    <property type="match status" value="1"/>
</dbReference>
<dbReference type="InterPro" id="IPR005467">
    <property type="entry name" value="His_kinase_dom"/>
</dbReference>
<dbReference type="GO" id="GO:0000155">
    <property type="term" value="F:phosphorelay sensor kinase activity"/>
    <property type="evidence" value="ECO:0007669"/>
    <property type="project" value="InterPro"/>
</dbReference>
<dbReference type="InterPro" id="IPR036890">
    <property type="entry name" value="HATPase_C_sf"/>
</dbReference>
<sequence>MRKIIFYSIVLTIISSLSLLGFHYSESEFVNQNPSKSKTLWASSVTANNTASLFSEDDGFSLFIWTALGFGIFGTAFGFINLGSKRIKMHNQYLESMVKDRTKILEKKHQELLAQNEDYKAALSLIKEQKEEIEAAQQDLLIKNKENREALEEIQSQNELLDLERNRVNEAKRIIQEQNRKLLNIARNLDQQVQERTEELSISNRLLQEKNKELDDFIYKSAHDLRGPIARFKGLSHLINMEYRNGDDITDHLIHLQQSADQMDTMLTRLSNVYEITARPISRQKVTIDDILDTVFTRLKYEEPYSHLDIEVNSEVKDHILIDPSLAHLILKNLIANSIRFYDPLKLKKWVKIDIRVVDDYLKIQVADNGIGIKHEQQQKIFDLFFVGSELPKGPGLGLYICKLVTKKLNGSIILNYSNAEKETMFEANIPLGKELF</sequence>
<feature type="coiled-coil region" evidence="9">
    <location>
        <begin position="102"/>
        <end position="199"/>
    </location>
</feature>
<name>A0A937DHD9_9BACT</name>
<evidence type="ECO:0000256" key="6">
    <source>
        <dbReference type="ARBA" id="ARBA00022777"/>
    </source>
</evidence>
<reference evidence="12" key="1">
    <citation type="submission" date="2021-01" db="EMBL/GenBank/DDBJ databases">
        <title>Marivirga sp. nov., isolated from intertidal surface sediments.</title>
        <authorList>
            <person name="Zhang M."/>
        </authorList>
    </citation>
    <scope>NUCLEOTIDE SEQUENCE</scope>
    <source>
        <strain evidence="12">SM1354</strain>
    </source>
</reference>
<keyword evidence="10" id="KW-1133">Transmembrane helix</keyword>
<dbReference type="Proteomes" id="UP000642920">
    <property type="component" value="Unassembled WGS sequence"/>
</dbReference>
<dbReference type="AlphaFoldDB" id="A0A937DHD9"/>
<accession>A0A937DHD9</accession>
<feature type="transmembrane region" description="Helical" evidence="10">
    <location>
        <begin position="5"/>
        <end position="24"/>
    </location>
</feature>
<dbReference type="GO" id="GO:0005524">
    <property type="term" value="F:ATP binding"/>
    <property type="evidence" value="ECO:0007669"/>
    <property type="project" value="UniProtKB-KW"/>
</dbReference>
<dbReference type="SMART" id="SM00387">
    <property type="entry name" value="HATPase_c"/>
    <property type="match status" value="1"/>
</dbReference>
<keyword evidence="5" id="KW-0547">Nucleotide-binding</keyword>
<dbReference type="PRINTS" id="PR00344">
    <property type="entry name" value="BCTRLSENSOR"/>
</dbReference>
<dbReference type="PANTHER" id="PTHR42878:SF7">
    <property type="entry name" value="SENSOR HISTIDINE KINASE GLRK"/>
    <property type="match status" value="1"/>
</dbReference>
<dbReference type="Pfam" id="PF02518">
    <property type="entry name" value="HATPase_c"/>
    <property type="match status" value="1"/>
</dbReference>
<dbReference type="PANTHER" id="PTHR42878">
    <property type="entry name" value="TWO-COMPONENT HISTIDINE KINASE"/>
    <property type="match status" value="1"/>
</dbReference>
<protein>
    <recommendedName>
        <fullName evidence="2">histidine kinase</fullName>
        <ecNumber evidence="2">2.7.13.3</ecNumber>
    </recommendedName>
</protein>
<evidence type="ECO:0000256" key="4">
    <source>
        <dbReference type="ARBA" id="ARBA00022679"/>
    </source>
</evidence>
<evidence type="ECO:0000256" key="5">
    <source>
        <dbReference type="ARBA" id="ARBA00022741"/>
    </source>
</evidence>
<proteinExistence type="predicted"/>
<dbReference type="PROSITE" id="PS50109">
    <property type="entry name" value="HIS_KIN"/>
    <property type="match status" value="1"/>
</dbReference>
<dbReference type="RefSeq" id="WP_201921137.1">
    <property type="nucleotide sequence ID" value="NZ_JAERQG010000002.1"/>
</dbReference>
<evidence type="ECO:0000256" key="9">
    <source>
        <dbReference type="SAM" id="Coils"/>
    </source>
</evidence>
<feature type="domain" description="Histidine kinase" evidence="11">
    <location>
        <begin position="220"/>
        <end position="434"/>
    </location>
</feature>
<comment type="caution">
    <text evidence="12">The sequence shown here is derived from an EMBL/GenBank/DDBJ whole genome shotgun (WGS) entry which is preliminary data.</text>
</comment>
<dbReference type="InterPro" id="IPR004358">
    <property type="entry name" value="Sig_transdc_His_kin-like_C"/>
</dbReference>
<gene>
    <name evidence="12" type="ORF">JKP34_11165</name>
</gene>
<evidence type="ECO:0000256" key="10">
    <source>
        <dbReference type="SAM" id="Phobius"/>
    </source>
</evidence>
<evidence type="ECO:0000256" key="7">
    <source>
        <dbReference type="ARBA" id="ARBA00022840"/>
    </source>
</evidence>
<keyword evidence="6 12" id="KW-0418">Kinase</keyword>
<evidence type="ECO:0000256" key="1">
    <source>
        <dbReference type="ARBA" id="ARBA00000085"/>
    </source>
</evidence>
<keyword evidence="9" id="KW-0175">Coiled coil</keyword>
<evidence type="ECO:0000256" key="8">
    <source>
        <dbReference type="ARBA" id="ARBA00023012"/>
    </source>
</evidence>
<dbReference type="CDD" id="cd00082">
    <property type="entry name" value="HisKA"/>
    <property type="match status" value="1"/>
</dbReference>
<evidence type="ECO:0000259" key="11">
    <source>
        <dbReference type="PROSITE" id="PS50109"/>
    </source>
</evidence>
<feature type="transmembrane region" description="Helical" evidence="10">
    <location>
        <begin position="62"/>
        <end position="82"/>
    </location>
</feature>
<evidence type="ECO:0000256" key="3">
    <source>
        <dbReference type="ARBA" id="ARBA00022553"/>
    </source>
</evidence>
<keyword evidence="3" id="KW-0597">Phosphoprotein</keyword>
<dbReference type="EC" id="2.7.13.3" evidence="2"/>
<keyword evidence="13" id="KW-1185">Reference proteome</keyword>
<keyword evidence="10" id="KW-0472">Membrane</keyword>
<evidence type="ECO:0000313" key="12">
    <source>
        <dbReference type="EMBL" id="MBL0765813.1"/>
    </source>
</evidence>
<keyword evidence="7" id="KW-0067">ATP-binding</keyword>
<comment type="catalytic activity">
    <reaction evidence="1">
        <text>ATP + protein L-histidine = ADP + protein N-phospho-L-histidine.</text>
        <dbReference type="EC" id="2.7.13.3"/>
    </reaction>
</comment>
<dbReference type="SUPFAM" id="SSF47384">
    <property type="entry name" value="Homodimeric domain of signal transducing histidine kinase"/>
    <property type="match status" value="1"/>
</dbReference>
<dbReference type="GO" id="GO:0000156">
    <property type="term" value="F:phosphorelay response regulator activity"/>
    <property type="evidence" value="ECO:0007669"/>
    <property type="project" value="TreeGrafter"/>
</dbReference>
<keyword evidence="4" id="KW-0808">Transferase</keyword>
<dbReference type="InterPro" id="IPR003661">
    <property type="entry name" value="HisK_dim/P_dom"/>
</dbReference>
<keyword evidence="8" id="KW-0902">Two-component regulatory system</keyword>